<evidence type="ECO:0000313" key="2">
    <source>
        <dbReference type="Proteomes" id="UP000277580"/>
    </source>
</evidence>
<dbReference type="AlphaFoldDB" id="A0A3N4K990"/>
<dbReference type="Proteomes" id="UP000277580">
    <property type="component" value="Unassembled WGS sequence"/>
</dbReference>
<dbReference type="InParanoid" id="A0A3N4K990"/>
<gene>
    <name evidence="1" type="ORF">P167DRAFT_439104</name>
</gene>
<dbReference type="EMBL" id="ML119200">
    <property type="protein sequence ID" value="RPB07003.1"/>
    <property type="molecule type" value="Genomic_DNA"/>
</dbReference>
<reference evidence="1 2" key="1">
    <citation type="journal article" date="2018" name="Nat. Ecol. Evol.">
        <title>Pezizomycetes genomes reveal the molecular basis of ectomycorrhizal truffle lifestyle.</title>
        <authorList>
            <person name="Murat C."/>
            <person name="Payen T."/>
            <person name="Noel B."/>
            <person name="Kuo A."/>
            <person name="Morin E."/>
            <person name="Chen J."/>
            <person name="Kohler A."/>
            <person name="Krizsan K."/>
            <person name="Balestrini R."/>
            <person name="Da Silva C."/>
            <person name="Montanini B."/>
            <person name="Hainaut M."/>
            <person name="Levati E."/>
            <person name="Barry K.W."/>
            <person name="Belfiori B."/>
            <person name="Cichocki N."/>
            <person name="Clum A."/>
            <person name="Dockter R.B."/>
            <person name="Fauchery L."/>
            <person name="Guy J."/>
            <person name="Iotti M."/>
            <person name="Le Tacon F."/>
            <person name="Lindquist E.A."/>
            <person name="Lipzen A."/>
            <person name="Malagnac F."/>
            <person name="Mello A."/>
            <person name="Molinier V."/>
            <person name="Miyauchi S."/>
            <person name="Poulain J."/>
            <person name="Riccioni C."/>
            <person name="Rubini A."/>
            <person name="Sitrit Y."/>
            <person name="Splivallo R."/>
            <person name="Traeger S."/>
            <person name="Wang M."/>
            <person name="Zifcakova L."/>
            <person name="Wipf D."/>
            <person name="Zambonelli A."/>
            <person name="Paolocci F."/>
            <person name="Nowrousian M."/>
            <person name="Ottonello S."/>
            <person name="Baldrian P."/>
            <person name="Spatafora J.W."/>
            <person name="Henrissat B."/>
            <person name="Nagy L.G."/>
            <person name="Aury J.M."/>
            <person name="Wincker P."/>
            <person name="Grigoriev I.V."/>
            <person name="Bonfante P."/>
            <person name="Martin F.M."/>
        </authorList>
    </citation>
    <scope>NUCLEOTIDE SEQUENCE [LARGE SCALE GENOMIC DNA]</scope>
    <source>
        <strain evidence="1 2">CCBAS932</strain>
    </source>
</reference>
<organism evidence="1 2">
    <name type="scientific">Morchella conica CCBAS932</name>
    <dbReference type="NCBI Taxonomy" id="1392247"/>
    <lineage>
        <taxon>Eukaryota</taxon>
        <taxon>Fungi</taxon>
        <taxon>Dikarya</taxon>
        <taxon>Ascomycota</taxon>
        <taxon>Pezizomycotina</taxon>
        <taxon>Pezizomycetes</taxon>
        <taxon>Pezizales</taxon>
        <taxon>Morchellaceae</taxon>
        <taxon>Morchella</taxon>
    </lineage>
</organism>
<proteinExistence type="predicted"/>
<name>A0A3N4K990_9PEZI</name>
<sequence>MPLPLPLPVSASGSVVSLMALAEIMNHVIAVATRSITASYHLEEKLLYHHHIAVPRYVVRGGDKWEDTLHATLAA</sequence>
<accession>A0A3N4K990</accession>
<evidence type="ECO:0000313" key="1">
    <source>
        <dbReference type="EMBL" id="RPB07003.1"/>
    </source>
</evidence>
<protein>
    <submittedName>
        <fullName evidence="1">Uncharacterized protein</fullName>
    </submittedName>
</protein>
<keyword evidence="2" id="KW-1185">Reference proteome</keyword>